<evidence type="ECO:0000313" key="3">
    <source>
        <dbReference type="Proteomes" id="UP000224634"/>
    </source>
</evidence>
<feature type="region of interest" description="Disordered" evidence="1">
    <location>
        <begin position="101"/>
        <end position="138"/>
    </location>
</feature>
<feature type="region of interest" description="Disordered" evidence="1">
    <location>
        <begin position="217"/>
        <end position="292"/>
    </location>
</feature>
<comment type="caution">
    <text evidence="2">The sequence shown here is derived from an EMBL/GenBank/DDBJ whole genome shotgun (WGS) entry which is preliminary data.</text>
</comment>
<feature type="region of interest" description="Disordered" evidence="1">
    <location>
        <begin position="407"/>
        <end position="525"/>
    </location>
</feature>
<evidence type="ECO:0000256" key="1">
    <source>
        <dbReference type="SAM" id="MobiDB-lite"/>
    </source>
</evidence>
<dbReference type="OrthoDB" id="5355510at2759"/>
<gene>
    <name evidence="2" type="ORF">AJ80_03524</name>
</gene>
<organism evidence="2 3">
    <name type="scientific">Polytolypa hystricis (strain UAMH7299)</name>
    <dbReference type="NCBI Taxonomy" id="1447883"/>
    <lineage>
        <taxon>Eukaryota</taxon>
        <taxon>Fungi</taxon>
        <taxon>Dikarya</taxon>
        <taxon>Ascomycota</taxon>
        <taxon>Pezizomycotina</taxon>
        <taxon>Eurotiomycetes</taxon>
        <taxon>Eurotiomycetidae</taxon>
        <taxon>Onygenales</taxon>
        <taxon>Onygenales incertae sedis</taxon>
        <taxon>Polytolypa</taxon>
    </lineage>
</organism>
<accession>A0A2B7YIC4</accession>
<feature type="compositionally biased region" description="Polar residues" evidence="1">
    <location>
        <begin position="456"/>
        <end position="469"/>
    </location>
</feature>
<protein>
    <recommendedName>
        <fullName evidence="4">C3H1-type domain-containing protein</fullName>
    </recommendedName>
</protein>
<dbReference type="EMBL" id="PDNA01000039">
    <property type="protein sequence ID" value="PGH20763.1"/>
    <property type="molecule type" value="Genomic_DNA"/>
</dbReference>
<evidence type="ECO:0000313" key="2">
    <source>
        <dbReference type="EMBL" id="PGH20763.1"/>
    </source>
</evidence>
<reference evidence="2 3" key="1">
    <citation type="submission" date="2017-10" db="EMBL/GenBank/DDBJ databases">
        <title>Comparative genomics in systemic dimorphic fungi from Ajellomycetaceae.</title>
        <authorList>
            <person name="Munoz J.F."/>
            <person name="Mcewen J.G."/>
            <person name="Clay O.K."/>
            <person name="Cuomo C.A."/>
        </authorList>
    </citation>
    <scope>NUCLEOTIDE SEQUENCE [LARGE SCALE GENOMIC DNA]</scope>
    <source>
        <strain evidence="2 3">UAMH7299</strain>
    </source>
</reference>
<dbReference type="STRING" id="1447883.A0A2B7YIC4"/>
<feature type="compositionally biased region" description="Low complexity" evidence="1">
    <location>
        <begin position="427"/>
        <end position="452"/>
    </location>
</feature>
<dbReference type="AlphaFoldDB" id="A0A2B7YIC4"/>
<name>A0A2B7YIC4_POLH7</name>
<sequence>MSSSPRPQFYITRLDGTNAALIAVDELPESVNIHGVPRALPQEDTNGMMYLGTVAARNQYYVINVDTSALARQTGSENDQAGNGSSGPMVFIPGHAQPGLAAWNAGSQDENSEGSKALTRSPKDVKRSAARHSKSTANQNAQRKEYCSFWIRHGECDYQQQGKYLHFQPHSPFTCTNMIQGCMYKHYMPTDPETLEKLGLRDVPKWYREKFGVKSVHTANNDSSRPELGRSWRPGARGLSPPSLSRAAHATSSSLTIAGSREPATRHHARQSMSQSEARDDILTPSSSASPELNLKQATAPIPPSQQWQRQDFLAQDLLNDDAPVEPFYSEASQSGTPFSSGKQRFARPMPHVSMSAASDSNKRRTVATFDPLPSTTARFNPSWPMPQAPHSSVSMVDPFAGNVRSFPRPRHAAAPIRRSETMNAISSFEPSSSRPSSQRSVSSSMNVASRPHLSVDTSANTNSRSTHGNPHRSGPRGGMNAPGHRQDGQKHQSNNGSRRHGMDGIEEDVFNLGLNDDVEPQLAN</sequence>
<keyword evidence="3" id="KW-1185">Reference proteome</keyword>
<proteinExistence type="predicted"/>
<dbReference type="Proteomes" id="UP000224634">
    <property type="component" value="Unassembled WGS sequence"/>
</dbReference>
<evidence type="ECO:0008006" key="4">
    <source>
        <dbReference type="Google" id="ProtNLM"/>
    </source>
</evidence>